<dbReference type="Proteomes" id="UP001419084">
    <property type="component" value="Unassembled WGS sequence"/>
</dbReference>
<proteinExistence type="predicted"/>
<dbReference type="RefSeq" id="WP_346064767.1">
    <property type="nucleotide sequence ID" value="NZ_BRPJ01000019.1"/>
</dbReference>
<evidence type="ECO:0000313" key="2">
    <source>
        <dbReference type="Proteomes" id="UP001419084"/>
    </source>
</evidence>
<comment type="caution">
    <text evidence="1">The sequence shown here is derived from an EMBL/GenBank/DDBJ whole genome shotgun (WGS) entry which is preliminary data.</text>
</comment>
<keyword evidence="2" id="KW-1185">Reference proteome</keyword>
<evidence type="ECO:0008006" key="3">
    <source>
        <dbReference type="Google" id="ProtNLM"/>
    </source>
</evidence>
<name>A0ABQ5M3C8_9FIRM</name>
<dbReference type="EMBL" id="BRPJ01000019">
    <property type="protein sequence ID" value="GLB29134.1"/>
    <property type="molecule type" value="Genomic_DNA"/>
</dbReference>
<sequence length="131" mass="15480">MEDSILLEILKEMQKKYQCMSEIERITREVGEFLSRNDSTSVQMLLGMRQDEMDKVDLFDKNIRCLISVLPQAETDQVEYWMRGQENLRPNGQISEKIIEKGKDIQQILQRTIEIDKYISMRIAGTHSFYN</sequence>
<organism evidence="1 2">
    <name type="scientific">Lacrimispora amygdalina</name>
    <dbReference type="NCBI Taxonomy" id="253257"/>
    <lineage>
        <taxon>Bacteria</taxon>
        <taxon>Bacillati</taxon>
        <taxon>Bacillota</taxon>
        <taxon>Clostridia</taxon>
        <taxon>Lachnospirales</taxon>
        <taxon>Lachnospiraceae</taxon>
        <taxon>Lacrimispora</taxon>
    </lineage>
</organism>
<gene>
    <name evidence="1" type="ORF">LAD12857_10570</name>
</gene>
<accession>A0ABQ5M3C8</accession>
<reference evidence="1 2" key="1">
    <citation type="journal article" date="2024" name="Int. J. Syst. Evol. Microbiol.">
        <title>Lacrimispora brassicae sp. nov. isolated from fermented cabbage, and proposal of Clostridium indicum Gundawar et al. 2019 and Clostridium methoxybenzovorans Mechichi et al. 1999 as heterotypic synonyms of Lacrimispora amygdalina (Parshina et al. 2003) Haas and Blanchard 2020 and Lacrimispora indolis (McClung and McCoy 1957) Haas and Blanchard 2020, respectively.</title>
        <authorList>
            <person name="Kobayashi H."/>
            <person name="Tanizawa Y."/>
            <person name="Sakamoto M."/>
            <person name="Ohkuma M."/>
            <person name="Tohno M."/>
        </authorList>
    </citation>
    <scope>NUCLEOTIDE SEQUENCE [LARGE SCALE GENOMIC DNA]</scope>
    <source>
        <strain evidence="1 2">DSM 12857</strain>
    </source>
</reference>
<evidence type="ECO:0000313" key="1">
    <source>
        <dbReference type="EMBL" id="GLB29134.1"/>
    </source>
</evidence>
<protein>
    <recommendedName>
        <fullName evidence="3">Flagellar protein FlgN</fullName>
    </recommendedName>
</protein>